<feature type="region of interest" description="Disordered" evidence="1">
    <location>
        <begin position="249"/>
        <end position="293"/>
    </location>
</feature>
<evidence type="ECO:0000256" key="1">
    <source>
        <dbReference type="SAM" id="MobiDB-lite"/>
    </source>
</evidence>
<gene>
    <name evidence="2" type="ORF">ACFPZJ_06360</name>
</gene>
<organism evidence="2 3">
    <name type="scientific">Streptomyces bullii</name>
    <dbReference type="NCBI Taxonomy" id="349910"/>
    <lineage>
        <taxon>Bacteria</taxon>
        <taxon>Bacillati</taxon>
        <taxon>Actinomycetota</taxon>
        <taxon>Actinomycetes</taxon>
        <taxon>Kitasatosporales</taxon>
        <taxon>Streptomycetaceae</taxon>
        <taxon>Streptomyces</taxon>
    </lineage>
</organism>
<dbReference type="InterPro" id="IPR045652">
    <property type="entry name" value="DUF6397"/>
</dbReference>
<comment type="caution">
    <text evidence="2">The sequence shown here is derived from an EMBL/GenBank/DDBJ whole genome shotgun (WGS) entry which is preliminary data.</text>
</comment>
<proteinExistence type="predicted"/>
<dbReference type="RefSeq" id="WP_381018406.1">
    <property type="nucleotide sequence ID" value="NZ_JBHSNY010000002.1"/>
</dbReference>
<evidence type="ECO:0000313" key="3">
    <source>
        <dbReference type="Proteomes" id="UP001596154"/>
    </source>
</evidence>
<reference evidence="3" key="1">
    <citation type="journal article" date="2019" name="Int. J. Syst. Evol. Microbiol.">
        <title>The Global Catalogue of Microorganisms (GCM) 10K type strain sequencing project: providing services to taxonomists for standard genome sequencing and annotation.</title>
        <authorList>
            <consortium name="The Broad Institute Genomics Platform"/>
            <consortium name="The Broad Institute Genome Sequencing Center for Infectious Disease"/>
            <person name="Wu L."/>
            <person name="Ma J."/>
        </authorList>
    </citation>
    <scope>NUCLEOTIDE SEQUENCE [LARGE SCALE GENOMIC DNA]</scope>
    <source>
        <strain evidence="3">CGMCC 4.7248</strain>
    </source>
</reference>
<feature type="compositionally biased region" description="Pro residues" evidence="1">
    <location>
        <begin position="260"/>
        <end position="273"/>
    </location>
</feature>
<feature type="compositionally biased region" description="Basic and acidic residues" evidence="1">
    <location>
        <begin position="249"/>
        <end position="259"/>
    </location>
</feature>
<dbReference type="Pfam" id="PF19934">
    <property type="entry name" value="DUF6397"/>
    <property type="match status" value="1"/>
</dbReference>
<keyword evidence="3" id="KW-1185">Reference proteome</keyword>
<dbReference type="Proteomes" id="UP001596154">
    <property type="component" value="Unassembled WGS sequence"/>
</dbReference>
<protein>
    <submittedName>
        <fullName evidence="2">DUF6397 family protein</fullName>
    </submittedName>
</protein>
<dbReference type="EMBL" id="JBHSNY010000002">
    <property type="protein sequence ID" value="MFC5633422.1"/>
    <property type="molecule type" value="Genomic_DNA"/>
</dbReference>
<evidence type="ECO:0000313" key="2">
    <source>
        <dbReference type="EMBL" id="MFC5633422.1"/>
    </source>
</evidence>
<accession>A0ABW0ULB0</accession>
<feature type="compositionally biased region" description="Low complexity" evidence="1">
    <location>
        <begin position="281"/>
        <end position="293"/>
    </location>
</feature>
<name>A0ABW0ULB0_9ACTN</name>
<sequence length="293" mass="32698">MSRTILTEPDHRTCTPSRAARELRLKRGEFDLAVNLGFIRTVPDEGGGGGRVTRAELDRLRAGHGLTEALRDRVTTVGTKEGALLVDVAPTRFTRLARLGRIVPVRFYLNRYRTVIWLYLAEELRHFAADADNERLLQGRMPADLREQLEAGVDRRARNWRVRHLGFLLRQAGEDHWARAAAVTCLLDPADVADIVEDPYERARLESLRPRLPVHGAPGSPAAELAETLMTAHEPDEVAWLRADLARTVEEARAPRPEPKPTAPPPLSEPEPPAGEEAPRSRGLLSWLRRGGS</sequence>